<sequence>MLIKSLKFYPDRNTDATPRRTATTWISDDESLRYIIWLNEKNIEYWNNSDTASLLFVNCSEATQNDILKFWNII</sequence>
<dbReference type="AlphaFoldDB" id="A0A8H7PFW8"/>
<name>A0A8H7PFW8_9FUNG</name>
<protein>
    <submittedName>
        <fullName evidence="1">Uncharacterized protein</fullName>
    </submittedName>
</protein>
<gene>
    <name evidence="1" type="ORF">INT44_002591</name>
</gene>
<dbReference type="Proteomes" id="UP000612746">
    <property type="component" value="Unassembled WGS sequence"/>
</dbReference>
<reference evidence="1" key="1">
    <citation type="submission" date="2020-12" db="EMBL/GenBank/DDBJ databases">
        <title>Metabolic potential, ecology and presence of endohyphal bacteria is reflected in genomic diversity of Mucoromycotina.</title>
        <authorList>
            <person name="Muszewska A."/>
            <person name="Okrasinska A."/>
            <person name="Steczkiewicz K."/>
            <person name="Drgas O."/>
            <person name="Orlowska M."/>
            <person name="Perlinska-Lenart U."/>
            <person name="Aleksandrzak-Piekarczyk T."/>
            <person name="Szatraj K."/>
            <person name="Zielenkiewicz U."/>
            <person name="Pilsyk S."/>
            <person name="Malc E."/>
            <person name="Mieczkowski P."/>
            <person name="Kruszewska J.S."/>
            <person name="Biernat P."/>
            <person name="Pawlowska J."/>
        </authorList>
    </citation>
    <scope>NUCLEOTIDE SEQUENCE</scope>
    <source>
        <strain evidence="1">WA0000051536</strain>
    </source>
</reference>
<organism evidence="1 2">
    <name type="scientific">Umbelopsis vinacea</name>
    <dbReference type="NCBI Taxonomy" id="44442"/>
    <lineage>
        <taxon>Eukaryota</taxon>
        <taxon>Fungi</taxon>
        <taxon>Fungi incertae sedis</taxon>
        <taxon>Mucoromycota</taxon>
        <taxon>Mucoromycotina</taxon>
        <taxon>Umbelopsidomycetes</taxon>
        <taxon>Umbelopsidales</taxon>
        <taxon>Umbelopsidaceae</taxon>
        <taxon>Umbelopsis</taxon>
    </lineage>
</organism>
<keyword evidence="2" id="KW-1185">Reference proteome</keyword>
<evidence type="ECO:0000313" key="1">
    <source>
        <dbReference type="EMBL" id="KAG2172576.1"/>
    </source>
</evidence>
<comment type="caution">
    <text evidence="1">The sequence shown here is derived from an EMBL/GenBank/DDBJ whole genome shotgun (WGS) entry which is preliminary data.</text>
</comment>
<proteinExistence type="predicted"/>
<accession>A0A8H7PFW8</accession>
<evidence type="ECO:0000313" key="2">
    <source>
        <dbReference type="Proteomes" id="UP000612746"/>
    </source>
</evidence>
<dbReference type="EMBL" id="JAEPRA010000023">
    <property type="protein sequence ID" value="KAG2172576.1"/>
    <property type="molecule type" value="Genomic_DNA"/>
</dbReference>